<evidence type="ECO:0000313" key="6">
    <source>
        <dbReference type="EMBL" id="VAW62949.1"/>
    </source>
</evidence>
<evidence type="ECO:0000256" key="4">
    <source>
        <dbReference type="ARBA" id="ARBA00023163"/>
    </source>
</evidence>
<evidence type="ECO:0000256" key="2">
    <source>
        <dbReference type="ARBA" id="ARBA00023015"/>
    </source>
</evidence>
<dbReference type="GO" id="GO:0043565">
    <property type="term" value="F:sequence-specific DNA binding"/>
    <property type="evidence" value="ECO:0007669"/>
    <property type="project" value="TreeGrafter"/>
</dbReference>
<dbReference type="AlphaFoldDB" id="A0A3B0XM51"/>
<dbReference type="GO" id="GO:0003700">
    <property type="term" value="F:DNA-binding transcription factor activity"/>
    <property type="evidence" value="ECO:0007669"/>
    <property type="project" value="InterPro"/>
</dbReference>
<evidence type="ECO:0000259" key="5">
    <source>
        <dbReference type="PROSITE" id="PS50931"/>
    </source>
</evidence>
<dbReference type="Pfam" id="PF03466">
    <property type="entry name" value="LysR_substrate"/>
    <property type="match status" value="1"/>
</dbReference>
<dbReference type="InterPro" id="IPR058163">
    <property type="entry name" value="LysR-type_TF_proteobact-type"/>
</dbReference>
<dbReference type="InterPro" id="IPR005119">
    <property type="entry name" value="LysR_subst-bd"/>
</dbReference>
<dbReference type="FunFam" id="1.10.10.10:FF:000001">
    <property type="entry name" value="LysR family transcriptional regulator"/>
    <property type="match status" value="1"/>
</dbReference>
<keyword evidence="2" id="KW-0805">Transcription regulation</keyword>
<dbReference type="Gene3D" id="3.40.190.290">
    <property type="match status" value="1"/>
</dbReference>
<dbReference type="Gene3D" id="1.10.10.10">
    <property type="entry name" value="Winged helix-like DNA-binding domain superfamily/Winged helix DNA-binding domain"/>
    <property type="match status" value="1"/>
</dbReference>
<dbReference type="PANTHER" id="PTHR30537">
    <property type="entry name" value="HTH-TYPE TRANSCRIPTIONAL REGULATOR"/>
    <property type="match status" value="1"/>
</dbReference>
<proteinExistence type="inferred from homology"/>
<dbReference type="GO" id="GO:0006351">
    <property type="term" value="P:DNA-templated transcription"/>
    <property type="evidence" value="ECO:0007669"/>
    <property type="project" value="TreeGrafter"/>
</dbReference>
<feature type="domain" description="HTH lysR-type" evidence="5">
    <location>
        <begin position="1"/>
        <end position="58"/>
    </location>
</feature>
<gene>
    <name evidence="6" type="ORF">MNBD_GAMMA11-3206</name>
</gene>
<dbReference type="InterPro" id="IPR000847">
    <property type="entry name" value="LysR_HTH_N"/>
</dbReference>
<dbReference type="CDD" id="cd08422">
    <property type="entry name" value="PBP2_CrgA_like"/>
    <property type="match status" value="1"/>
</dbReference>
<dbReference type="SUPFAM" id="SSF46785">
    <property type="entry name" value="Winged helix' DNA-binding domain"/>
    <property type="match status" value="1"/>
</dbReference>
<comment type="similarity">
    <text evidence="1">Belongs to the LysR transcriptional regulatory family.</text>
</comment>
<dbReference type="SUPFAM" id="SSF53850">
    <property type="entry name" value="Periplasmic binding protein-like II"/>
    <property type="match status" value="1"/>
</dbReference>
<keyword evidence="4" id="KW-0804">Transcription</keyword>
<dbReference type="InterPro" id="IPR036388">
    <property type="entry name" value="WH-like_DNA-bd_sf"/>
</dbReference>
<protein>
    <submittedName>
        <fullName evidence="6">Transcriptional regulator, LysR family</fullName>
    </submittedName>
</protein>
<dbReference type="Pfam" id="PF00126">
    <property type="entry name" value="HTH_1"/>
    <property type="match status" value="1"/>
</dbReference>
<name>A0A3B0XM51_9ZZZZ</name>
<accession>A0A3B0XM51</accession>
<dbReference type="PANTHER" id="PTHR30537:SF5">
    <property type="entry name" value="HTH-TYPE TRANSCRIPTIONAL ACTIVATOR TTDR-RELATED"/>
    <property type="match status" value="1"/>
</dbReference>
<sequence>MNLNSLSMFVLVVRHGGFSEASRKAGIPVATISRRISDLEKQMAVRLLERSTRKTRTTREGDILYQFASRGLEEINAGQLAIVNLNQNLEGSLRISIPGDVNFWWSLLNQFQARYPKIVLDIFTTERCIDLIGDGVDVVLRAGELKTQTAIVRELGSYRHCVVASPAYLKEHGTPDHPQQLASLPCGAWSRNQENIVWNFAGKDYSIYPKVKINDFSHLLRLALDGGIITELPPLLAKPYIDSAQLVLLFGELPMPELTFSLLYPSRKYLSPISRAYIDFSLEYCRKENIFN</sequence>
<evidence type="ECO:0000256" key="3">
    <source>
        <dbReference type="ARBA" id="ARBA00023125"/>
    </source>
</evidence>
<dbReference type="InterPro" id="IPR036390">
    <property type="entry name" value="WH_DNA-bd_sf"/>
</dbReference>
<organism evidence="6">
    <name type="scientific">hydrothermal vent metagenome</name>
    <dbReference type="NCBI Taxonomy" id="652676"/>
    <lineage>
        <taxon>unclassified sequences</taxon>
        <taxon>metagenomes</taxon>
        <taxon>ecological metagenomes</taxon>
    </lineage>
</organism>
<dbReference type="PROSITE" id="PS50931">
    <property type="entry name" value="HTH_LYSR"/>
    <property type="match status" value="1"/>
</dbReference>
<reference evidence="6" key="1">
    <citation type="submission" date="2018-06" db="EMBL/GenBank/DDBJ databases">
        <authorList>
            <person name="Zhirakovskaya E."/>
        </authorList>
    </citation>
    <scope>NUCLEOTIDE SEQUENCE</scope>
</reference>
<dbReference type="EMBL" id="UOFG01000184">
    <property type="protein sequence ID" value="VAW62949.1"/>
    <property type="molecule type" value="Genomic_DNA"/>
</dbReference>
<keyword evidence="3" id="KW-0238">DNA-binding</keyword>
<evidence type="ECO:0000256" key="1">
    <source>
        <dbReference type="ARBA" id="ARBA00009437"/>
    </source>
</evidence>